<dbReference type="InterPro" id="IPR019289">
    <property type="entry name" value="Phage_tail_E/E"/>
</dbReference>
<evidence type="ECO:0000313" key="1">
    <source>
        <dbReference type="EMBL" id="UYZ08547.1"/>
    </source>
</evidence>
<dbReference type="Proteomes" id="UP000298735">
    <property type="component" value="Chromosome Circular"/>
</dbReference>
<dbReference type="KEGG" id="asal:CFBP5507_05975"/>
<reference evidence="1" key="1">
    <citation type="submission" date="2022-10" db="EMBL/GenBank/DDBJ databases">
        <title>Complete genome sequence of Agrobacterium salinitolerans CFBP5507.</title>
        <authorList>
            <person name="Tchabashvili S."/>
            <person name="Yen H.-C."/>
            <person name="Haryono M."/>
            <person name="Lin Y.-C."/>
            <person name="Lai E.-M."/>
            <person name="Kuo C.-H."/>
        </authorList>
    </citation>
    <scope>NUCLEOTIDE SEQUENCE</scope>
    <source>
        <strain evidence="1">CFBP5507</strain>
    </source>
</reference>
<dbReference type="RefSeq" id="WP_137410328.1">
    <property type="nucleotide sequence ID" value="NZ_CP109968.1"/>
</dbReference>
<organism evidence="1 2">
    <name type="scientific">Agrobacterium salinitolerans</name>
    <dbReference type="NCBI Taxonomy" id="1183413"/>
    <lineage>
        <taxon>Bacteria</taxon>
        <taxon>Pseudomonadati</taxon>
        <taxon>Pseudomonadota</taxon>
        <taxon>Alphaproteobacteria</taxon>
        <taxon>Hyphomicrobiales</taxon>
        <taxon>Rhizobiaceae</taxon>
        <taxon>Rhizobium/Agrobacterium group</taxon>
        <taxon>Agrobacterium</taxon>
    </lineage>
</organism>
<evidence type="ECO:0000313" key="2">
    <source>
        <dbReference type="Proteomes" id="UP000298735"/>
    </source>
</evidence>
<accession>A0A4Z1R4X7</accession>
<dbReference type="Pfam" id="PF10109">
    <property type="entry name" value="Phage_TAC_7"/>
    <property type="match status" value="1"/>
</dbReference>
<gene>
    <name evidence="1" type="ORF">CFBP5507_05975</name>
</gene>
<dbReference type="AlphaFoldDB" id="A0A4Z1R4X7"/>
<proteinExistence type="predicted"/>
<dbReference type="OrthoDB" id="151367at82115"/>
<protein>
    <submittedName>
        <fullName evidence="1">Phage tail assembly protein</fullName>
    </submittedName>
</protein>
<sequence length="108" mass="11993">MENVEKPDDGLPTWIEFKHTLLFPLKGETGEVKIITLREPDAETLEKIDDIGIEAGKPVKVAQMREILSILSGVPSDDLKRLNRRDFSALADLSGPLLDVPEEEGDEP</sequence>
<dbReference type="EMBL" id="CP109968">
    <property type="protein sequence ID" value="UYZ08547.1"/>
    <property type="molecule type" value="Genomic_DNA"/>
</dbReference>
<name>A0A4Z1R4X7_9HYPH</name>